<evidence type="ECO:0000313" key="3">
    <source>
        <dbReference type="Proteomes" id="UP000195569"/>
    </source>
</evidence>
<dbReference type="Proteomes" id="UP000195569">
    <property type="component" value="Unassembled WGS sequence"/>
</dbReference>
<evidence type="ECO:0000313" key="2">
    <source>
        <dbReference type="EMBL" id="SIT51673.1"/>
    </source>
</evidence>
<dbReference type="RefSeq" id="WP_087740093.1">
    <property type="nucleotide sequence ID" value="NZ_CYGY02000129.1"/>
</dbReference>
<evidence type="ECO:0000259" key="1">
    <source>
        <dbReference type="Pfam" id="PF09836"/>
    </source>
</evidence>
<dbReference type="AlphaFoldDB" id="A0A1N7SWF1"/>
<reference evidence="2" key="1">
    <citation type="submission" date="2016-12" db="EMBL/GenBank/DDBJ databases">
        <authorList>
            <person name="Moulin L."/>
        </authorList>
    </citation>
    <scope>NUCLEOTIDE SEQUENCE [LARGE SCALE GENOMIC DNA]</scope>
    <source>
        <strain evidence="2">STM 7183</strain>
    </source>
</reference>
<name>A0A1N7SWF1_9BURK</name>
<organism evidence="2 3">
    <name type="scientific">Paraburkholderia piptadeniae</name>
    <dbReference type="NCBI Taxonomy" id="1701573"/>
    <lineage>
        <taxon>Bacteria</taxon>
        <taxon>Pseudomonadati</taxon>
        <taxon>Pseudomonadota</taxon>
        <taxon>Betaproteobacteria</taxon>
        <taxon>Burkholderiales</taxon>
        <taxon>Burkholderiaceae</taxon>
        <taxon>Paraburkholderia</taxon>
    </lineage>
</organism>
<gene>
    <name evidence="2" type="ORF">BN2476_1290009</name>
</gene>
<dbReference type="InterPro" id="IPR018640">
    <property type="entry name" value="DUF2063"/>
</dbReference>
<accession>A0A1N7SWF1</accession>
<dbReference type="OrthoDB" id="4146344at2"/>
<sequence>MKTPFVDLERAFADAIHDPREEIALLEQLATGRSVAASRLAIYRGNVQSHWHAALANTYPVLLALAGAAYFARLARAYANACPSDSGDLNRYGAHLPAFIGNWERDSRYEYFGDIARLEWAVHTAWYADDPNALSAQQWRQIGSEKLLASRLATHPACSVVHSRYAIADIWRGHQPGGTFPRSIDAPAWALVVRPRWRPFVIDQDRGGHAAFIALQRGHTLNEATDIALDVDAQFDIASQLQSWIMVCAVTGLVT</sequence>
<dbReference type="InterPro" id="IPR044922">
    <property type="entry name" value="DUF2063_N_sf"/>
</dbReference>
<dbReference type="Pfam" id="PF09836">
    <property type="entry name" value="DUF2063"/>
    <property type="match status" value="1"/>
</dbReference>
<protein>
    <recommendedName>
        <fullName evidence="1">Putative DNA-binding domain-containing protein</fullName>
    </recommendedName>
</protein>
<comment type="caution">
    <text evidence="2">The sequence shown here is derived from an EMBL/GenBank/DDBJ whole genome shotgun (WGS) entry which is preliminary data.</text>
</comment>
<keyword evidence="3" id="KW-1185">Reference proteome</keyword>
<dbReference type="Gene3D" id="1.10.150.690">
    <property type="entry name" value="DUF2063"/>
    <property type="match status" value="1"/>
</dbReference>
<dbReference type="EMBL" id="CYGY02000129">
    <property type="protein sequence ID" value="SIT51673.1"/>
    <property type="molecule type" value="Genomic_DNA"/>
</dbReference>
<feature type="domain" description="Putative DNA-binding" evidence="1">
    <location>
        <begin position="8"/>
        <end position="100"/>
    </location>
</feature>
<proteinExistence type="predicted"/>